<keyword evidence="7 9" id="KW-1133">Transmembrane helix</keyword>
<sequence length="327" mass="35156">MLHRFRQPWSDRRAERVLGALSSLLLVLIGAMVVFVMVKAWPSFAHNGLGWFGSGGSVDDQLTQIFNSPADPAKWDYTIRAWPLLYATLLTTGLAVIFGMIIAVLAAAFIVEFAPEPVRRVLEPVVRLLAAVPSVIYGLIGILVIVPWVGNHLISTERKESVAGIIQLNGTSLAVAVLILTIMIVPIMIAIVVDALRAVPRGWREGAVALGVNRWRALWTVSLRASRPALVAAAVLATARALGEAIMLSMVSGSVGWGPNPLDGMTFWFEPLRPLAATIVDNAEGLSVKPFGQTIYAFAAVLLVSSFFLSLAGSAAKQPLKKYGVRV</sequence>
<evidence type="ECO:0000313" key="12">
    <source>
        <dbReference type="Proteomes" id="UP001162834"/>
    </source>
</evidence>
<dbReference type="CDD" id="cd06261">
    <property type="entry name" value="TM_PBP2"/>
    <property type="match status" value="1"/>
</dbReference>
<feature type="transmembrane region" description="Helical" evidence="9">
    <location>
        <begin position="21"/>
        <end position="41"/>
    </location>
</feature>
<dbReference type="InterPro" id="IPR000515">
    <property type="entry name" value="MetI-like"/>
</dbReference>
<feature type="transmembrane region" description="Helical" evidence="9">
    <location>
        <begin position="229"/>
        <end position="251"/>
    </location>
</feature>
<gene>
    <name evidence="11" type="primary">pstC1</name>
    <name evidence="11" type="ORF">DSM104329_01563</name>
</gene>
<feature type="transmembrane region" description="Helical" evidence="9">
    <location>
        <begin position="84"/>
        <end position="113"/>
    </location>
</feature>
<feature type="transmembrane region" description="Helical" evidence="9">
    <location>
        <begin position="170"/>
        <end position="196"/>
    </location>
</feature>
<comment type="subcellular location">
    <subcellularLocation>
        <location evidence="1 9">Cell membrane</location>
        <topology evidence="1 9">Multi-pass membrane protein</topology>
    </subcellularLocation>
</comment>
<dbReference type="RefSeq" id="WP_259314834.1">
    <property type="nucleotide sequence ID" value="NZ_CP087164.1"/>
</dbReference>
<comment type="similarity">
    <text evidence="2">Belongs to the binding-protein-dependent transport system permease family. CysTW subfamily.</text>
</comment>
<evidence type="ECO:0000256" key="5">
    <source>
        <dbReference type="ARBA" id="ARBA00022592"/>
    </source>
</evidence>
<evidence type="ECO:0000256" key="9">
    <source>
        <dbReference type="RuleBase" id="RU363032"/>
    </source>
</evidence>
<dbReference type="PROSITE" id="PS50928">
    <property type="entry name" value="ABC_TM1"/>
    <property type="match status" value="1"/>
</dbReference>
<evidence type="ECO:0000256" key="3">
    <source>
        <dbReference type="ARBA" id="ARBA00022448"/>
    </source>
</evidence>
<feature type="transmembrane region" description="Helical" evidence="9">
    <location>
        <begin position="125"/>
        <end position="150"/>
    </location>
</feature>
<accession>A0A9E6XVG9</accession>
<dbReference type="AlphaFoldDB" id="A0A9E6XVG9"/>
<dbReference type="KEGG" id="sbae:DSM104329_01563"/>
<organism evidence="11 12">
    <name type="scientific">Capillimicrobium parvum</name>
    <dbReference type="NCBI Taxonomy" id="2884022"/>
    <lineage>
        <taxon>Bacteria</taxon>
        <taxon>Bacillati</taxon>
        <taxon>Actinomycetota</taxon>
        <taxon>Thermoleophilia</taxon>
        <taxon>Solirubrobacterales</taxon>
        <taxon>Capillimicrobiaceae</taxon>
        <taxon>Capillimicrobium</taxon>
    </lineage>
</organism>
<dbReference type="GO" id="GO:0006817">
    <property type="term" value="P:phosphate ion transport"/>
    <property type="evidence" value="ECO:0007669"/>
    <property type="project" value="UniProtKB-KW"/>
</dbReference>
<keyword evidence="8 9" id="KW-0472">Membrane</keyword>
<dbReference type="EMBL" id="CP087164">
    <property type="protein sequence ID" value="UGS35178.1"/>
    <property type="molecule type" value="Genomic_DNA"/>
</dbReference>
<keyword evidence="3 9" id="KW-0813">Transport</keyword>
<keyword evidence="6 9" id="KW-0812">Transmembrane</keyword>
<dbReference type="InterPro" id="IPR035906">
    <property type="entry name" value="MetI-like_sf"/>
</dbReference>
<dbReference type="PANTHER" id="PTHR30425:SF1">
    <property type="entry name" value="PHOSPHATE TRANSPORT SYSTEM PERMEASE PROTEIN PSTC"/>
    <property type="match status" value="1"/>
</dbReference>
<dbReference type="Pfam" id="PF00528">
    <property type="entry name" value="BPD_transp_1"/>
    <property type="match status" value="1"/>
</dbReference>
<evidence type="ECO:0000256" key="1">
    <source>
        <dbReference type="ARBA" id="ARBA00004651"/>
    </source>
</evidence>
<evidence type="ECO:0000313" key="11">
    <source>
        <dbReference type="EMBL" id="UGS35178.1"/>
    </source>
</evidence>
<evidence type="ECO:0000256" key="7">
    <source>
        <dbReference type="ARBA" id="ARBA00022989"/>
    </source>
</evidence>
<feature type="transmembrane region" description="Helical" evidence="9">
    <location>
        <begin position="295"/>
        <end position="316"/>
    </location>
</feature>
<dbReference type="Proteomes" id="UP001162834">
    <property type="component" value="Chromosome"/>
</dbReference>
<dbReference type="GO" id="GO:0005886">
    <property type="term" value="C:plasma membrane"/>
    <property type="evidence" value="ECO:0007669"/>
    <property type="project" value="UniProtKB-SubCell"/>
</dbReference>
<evidence type="ECO:0000256" key="6">
    <source>
        <dbReference type="ARBA" id="ARBA00022692"/>
    </source>
</evidence>
<keyword evidence="12" id="KW-1185">Reference proteome</keyword>
<protein>
    <submittedName>
        <fullName evidence="11">Phosphate transport system permease protein PstC 1</fullName>
    </submittedName>
</protein>
<name>A0A9E6XVG9_9ACTN</name>
<dbReference type="GO" id="GO:0055085">
    <property type="term" value="P:transmembrane transport"/>
    <property type="evidence" value="ECO:0007669"/>
    <property type="project" value="InterPro"/>
</dbReference>
<evidence type="ECO:0000256" key="8">
    <source>
        <dbReference type="ARBA" id="ARBA00023136"/>
    </source>
</evidence>
<dbReference type="PANTHER" id="PTHR30425">
    <property type="entry name" value="PHOSPHATE TRANSPORT SYSTEM PERMEASE PROTEIN PST"/>
    <property type="match status" value="1"/>
</dbReference>
<proteinExistence type="inferred from homology"/>
<keyword evidence="5" id="KW-0592">Phosphate transport</keyword>
<reference evidence="11" key="1">
    <citation type="journal article" date="2022" name="Int. J. Syst. Evol. Microbiol.">
        <title>Pseudomonas aegrilactucae sp. nov. and Pseudomonas morbosilactucae sp. nov., pathogens causing bacterial rot of lettuce in Japan.</title>
        <authorList>
            <person name="Sawada H."/>
            <person name="Fujikawa T."/>
            <person name="Satou M."/>
        </authorList>
    </citation>
    <scope>NUCLEOTIDE SEQUENCE</scope>
    <source>
        <strain evidence="11">0166_1</strain>
    </source>
</reference>
<dbReference type="Gene3D" id="1.10.3720.10">
    <property type="entry name" value="MetI-like"/>
    <property type="match status" value="1"/>
</dbReference>
<evidence type="ECO:0000256" key="2">
    <source>
        <dbReference type="ARBA" id="ARBA00007069"/>
    </source>
</evidence>
<feature type="domain" description="ABC transmembrane type-1" evidence="10">
    <location>
        <begin position="85"/>
        <end position="313"/>
    </location>
</feature>
<dbReference type="InterPro" id="IPR051124">
    <property type="entry name" value="Phosphate_Transport_Permease"/>
</dbReference>
<evidence type="ECO:0000256" key="4">
    <source>
        <dbReference type="ARBA" id="ARBA00022475"/>
    </source>
</evidence>
<dbReference type="SUPFAM" id="SSF161098">
    <property type="entry name" value="MetI-like"/>
    <property type="match status" value="1"/>
</dbReference>
<evidence type="ECO:0000259" key="10">
    <source>
        <dbReference type="PROSITE" id="PS50928"/>
    </source>
</evidence>
<keyword evidence="4" id="KW-1003">Cell membrane</keyword>